<feature type="non-terminal residue" evidence="2">
    <location>
        <position position="1"/>
    </location>
</feature>
<dbReference type="Gene3D" id="3.30.200.20">
    <property type="entry name" value="Phosphorylase Kinase, domain 1"/>
    <property type="match status" value="1"/>
</dbReference>
<dbReference type="AlphaFoldDB" id="A0A820HHC7"/>
<evidence type="ECO:0000313" key="3">
    <source>
        <dbReference type="Proteomes" id="UP000663881"/>
    </source>
</evidence>
<dbReference type="Pfam" id="PF07714">
    <property type="entry name" value="PK_Tyr_Ser-Thr"/>
    <property type="match status" value="1"/>
</dbReference>
<evidence type="ECO:0000259" key="1">
    <source>
        <dbReference type="Pfam" id="PF07714"/>
    </source>
</evidence>
<dbReference type="Proteomes" id="UP000663881">
    <property type="component" value="Unassembled WGS sequence"/>
</dbReference>
<feature type="domain" description="Serine-threonine/tyrosine-protein kinase catalytic" evidence="1">
    <location>
        <begin position="2"/>
        <end position="107"/>
    </location>
</feature>
<protein>
    <recommendedName>
        <fullName evidence="1">Serine-threonine/tyrosine-protein kinase catalytic domain-containing protein</fullName>
    </recommendedName>
</protein>
<comment type="caution">
    <text evidence="2">The sequence shown here is derived from an EMBL/GenBank/DDBJ whole genome shotgun (WGS) entry which is preliminary data.</text>
</comment>
<sequence>ICQGILQINQSSIPVTIRRLLSNASVQSRISFYNEISLLTSLCHPNMIHAYGLCSEPTMCLLTESFDNSYMNLYQYLLNCKHEQPEETTLYNTTLFFATQISSSLTY</sequence>
<dbReference type="GO" id="GO:0004672">
    <property type="term" value="F:protein kinase activity"/>
    <property type="evidence" value="ECO:0007669"/>
    <property type="project" value="InterPro"/>
</dbReference>
<organism evidence="2 3">
    <name type="scientific">Adineta steineri</name>
    <dbReference type="NCBI Taxonomy" id="433720"/>
    <lineage>
        <taxon>Eukaryota</taxon>
        <taxon>Metazoa</taxon>
        <taxon>Spiralia</taxon>
        <taxon>Gnathifera</taxon>
        <taxon>Rotifera</taxon>
        <taxon>Eurotatoria</taxon>
        <taxon>Bdelloidea</taxon>
        <taxon>Adinetida</taxon>
        <taxon>Adinetidae</taxon>
        <taxon>Adineta</taxon>
    </lineage>
</organism>
<reference evidence="2" key="1">
    <citation type="submission" date="2021-02" db="EMBL/GenBank/DDBJ databases">
        <authorList>
            <person name="Nowell W R."/>
        </authorList>
    </citation>
    <scope>NUCLEOTIDE SEQUENCE</scope>
</reference>
<feature type="non-terminal residue" evidence="2">
    <location>
        <position position="107"/>
    </location>
</feature>
<name>A0A820HHC7_9BILA</name>
<gene>
    <name evidence="2" type="ORF">OKA104_LOCUS45963</name>
</gene>
<dbReference type="InterPro" id="IPR011009">
    <property type="entry name" value="Kinase-like_dom_sf"/>
</dbReference>
<evidence type="ECO:0000313" key="2">
    <source>
        <dbReference type="EMBL" id="CAF4296092.1"/>
    </source>
</evidence>
<accession>A0A820HHC7</accession>
<dbReference type="SUPFAM" id="SSF56112">
    <property type="entry name" value="Protein kinase-like (PK-like)"/>
    <property type="match status" value="1"/>
</dbReference>
<dbReference type="InterPro" id="IPR001245">
    <property type="entry name" value="Ser-Thr/Tyr_kinase_cat_dom"/>
</dbReference>
<proteinExistence type="predicted"/>
<dbReference type="EMBL" id="CAJOAY010016021">
    <property type="protein sequence ID" value="CAF4296092.1"/>
    <property type="molecule type" value="Genomic_DNA"/>
</dbReference>